<evidence type="ECO:0000313" key="2">
    <source>
        <dbReference type="EMBL" id="RGD60722.1"/>
    </source>
</evidence>
<gene>
    <name evidence="2" type="ORF">DR950_25735</name>
</gene>
<sequence length="173" mass="19293">MLGLGFDWLLMGSTWDWSQWASGRCCPATARGQVSSRSFPGEVPPALGLRALGVHGRQPVGRRRSSTSWACRRLDQRGAARCVGRWRIRAEGHVRAFRAGSPGRAVRRLPARLRAGSRRGAGGSRFACGSPVPCPARPCRQWPGRSRRRTRGRTRRRAALVRRAGSRRCPERW</sequence>
<protein>
    <submittedName>
        <fullName evidence="2">Uncharacterized protein</fullName>
    </submittedName>
</protein>
<feature type="compositionally biased region" description="Basic residues" evidence="1">
    <location>
        <begin position="145"/>
        <end position="166"/>
    </location>
</feature>
<organism evidence="2 3">
    <name type="scientific">Kitasatospora xanthocidica</name>
    <dbReference type="NCBI Taxonomy" id="83382"/>
    <lineage>
        <taxon>Bacteria</taxon>
        <taxon>Bacillati</taxon>
        <taxon>Actinomycetota</taxon>
        <taxon>Actinomycetes</taxon>
        <taxon>Kitasatosporales</taxon>
        <taxon>Streptomycetaceae</taxon>
        <taxon>Kitasatospora</taxon>
    </lineage>
</organism>
<dbReference type="Proteomes" id="UP000263377">
    <property type="component" value="Unassembled WGS sequence"/>
</dbReference>
<accession>A0A372ZZ42</accession>
<name>A0A372ZZ42_9ACTN</name>
<evidence type="ECO:0000313" key="3">
    <source>
        <dbReference type="Proteomes" id="UP000263377"/>
    </source>
</evidence>
<proteinExistence type="predicted"/>
<dbReference type="AlphaFoldDB" id="A0A372ZZ42"/>
<comment type="caution">
    <text evidence="2">The sequence shown here is derived from an EMBL/GenBank/DDBJ whole genome shotgun (WGS) entry which is preliminary data.</text>
</comment>
<dbReference type="EMBL" id="QVIG01000001">
    <property type="protein sequence ID" value="RGD60722.1"/>
    <property type="molecule type" value="Genomic_DNA"/>
</dbReference>
<evidence type="ECO:0000256" key="1">
    <source>
        <dbReference type="SAM" id="MobiDB-lite"/>
    </source>
</evidence>
<feature type="region of interest" description="Disordered" evidence="1">
    <location>
        <begin position="142"/>
        <end position="173"/>
    </location>
</feature>
<reference evidence="2 3" key="1">
    <citation type="submission" date="2018-08" db="EMBL/GenBank/DDBJ databases">
        <title>Diversity &amp; Physiological Properties of Lignin-Decomposing Actinobacteria from Soil.</title>
        <authorList>
            <person name="Roh S.G."/>
            <person name="Kim S.B."/>
        </authorList>
    </citation>
    <scope>NUCLEOTIDE SEQUENCE [LARGE SCALE GENOMIC DNA]</scope>
    <source>
        <strain evidence="2 3">MMS17-GH009</strain>
    </source>
</reference>
<keyword evidence="3" id="KW-1185">Reference proteome</keyword>